<protein>
    <submittedName>
        <fullName evidence="1">Uncharacterized protein</fullName>
    </submittedName>
</protein>
<dbReference type="InterPro" id="IPR057899">
    <property type="entry name" value="Gp53"/>
</dbReference>
<gene>
    <name evidence="1" type="ORF">QXL92_02765</name>
</gene>
<dbReference type="RefSeq" id="WP_306254612.1">
    <property type="nucleotide sequence ID" value="NZ_JAUFSA010000001.1"/>
</dbReference>
<comment type="caution">
    <text evidence="1">The sequence shown here is derived from an EMBL/GenBank/DDBJ whole genome shotgun (WGS) entry which is preliminary data.</text>
</comment>
<reference evidence="1" key="1">
    <citation type="submission" date="2023-06" db="EMBL/GenBank/DDBJ databases">
        <title>Identification of two novel mycobacterium reveal diversities and complexities of Mycobacterium gordonae clade.</title>
        <authorList>
            <person name="Matsumoto Y."/>
            <person name="Nakamura S."/>
            <person name="Motooka D."/>
            <person name="Fukushima K."/>
        </authorList>
    </citation>
    <scope>NUCLEOTIDE SEQUENCE</scope>
    <source>
        <strain evidence="1">TY812</strain>
    </source>
</reference>
<organism evidence="1 2">
    <name type="scientific">Mycobacterium paragordonae</name>
    <dbReference type="NCBI Taxonomy" id="1389713"/>
    <lineage>
        <taxon>Bacteria</taxon>
        <taxon>Bacillati</taxon>
        <taxon>Actinomycetota</taxon>
        <taxon>Actinomycetes</taxon>
        <taxon>Mycobacteriales</taxon>
        <taxon>Mycobacteriaceae</taxon>
        <taxon>Mycobacterium</taxon>
    </lineage>
</organism>
<dbReference type="Proteomes" id="UP001229081">
    <property type="component" value="Unassembled WGS sequence"/>
</dbReference>
<sequence>MTLNDELGDLVPIIKRAAKSVAYQWPGVVEKDDVIQSISLHLLERPTSIEKILGMEERARYRAIVGVGHQIASQERTKYDHFKGSYRYSVAELKDLLKQGILVEAPQHFKAELLDILDGLTALDNRTPQYSTAIRERYICEMFPSSTSGKDALKNGLTALAEQMNKAHRTRYSERDDGPGTRQILTREQALDLSGSDWDGQDEF</sequence>
<dbReference type="Pfam" id="PF25684">
    <property type="entry name" value="Mycobacteriophage_Gp53"/>
    <property type="match status" value="1"/>
</dbReference>
<evidence type="ECO:0000313" key="1">
    <source>
        <dbReference type="EMBL" id="MDP7733680.1"/>
    </source>
</evidence>
<evidence type="ECO:0000313" key="2">
    <source>
        <dbReference type="Proteomes" id="UP001229081"/>
    </source>
</evidence>
<dbReference type="AlphaFoldDB" id="A0AAJ1RXQ1"/>
<proteinExistence type="predicted"/>
<dbReference type="EMBL" id="JAUFSA010000001">
    <property type="protein sequence ID" value="MDP7733680.1"/>
    <property type="molecule type" value="Genomic_DNA"/>
</dbReference>
<accession>A0AAJ1RXQ1</accession>
<name>A0AAJ1RXQ1_9MYCO</name>